<dbReference type="AlphaFoldDB" id="A0A9W8RP10"/>
<dbReference type="OrthoDB" id="5098780at2759"/>
<reference evidence="3" key="1">
    <citation type="submission" date="2022-09" db="EMBL/GenBank/DDBJ databases">
        <title>Fusarium specimens isolated from Avocado Roots.</title>
        <authorList>
            <person name="Stajich J."/>
            <person name="Roper C."/>
            <person name="Heimlech-Rivalta G."/>
        </authorList>
    </citation>
    <scope>NUCLEOTIDE SEQUENCE</scope>
    <source>
        <strain evidence="3">CF00136</strain>
    </source>
</reference>
<keyword evidence="4" id="KW-1185">Reference proteome</keyword>
<feature type="chain" id="PRO_5040931277" description="Cell wall protein" evidence="2">
    <location>
        <begin position="20"/>
        <end position="259"/>
    </location>
</feature>
<accession>A0A9W8RP10</accession>
<proteinExistence type="predicted"/>
<name>A0A9W8RP10_9HYPO</name>
<evidence type="ECO:0008006" key="5">
    <source>
        <dbReference type="Google" id="ProtNLM"/>
    </source>
</evidence>
<evidence type="ECO:0000256" key="2">
    <source>
        <dbReference type="SAM" id="SignalP"/>
    </source>
</evidence>
<dbReference type="Proteomes" id="UP001152049">
    <property type="component" value="Unassembled WGS sequence"/>
</dbReference>
<feature type="compositionally biased region" description="Polar residues" evidence="1">
    <location>
        <begin position="208"/>
        <end position="217"/>
    </location>
</feature>
<evidence type="ECO:0000313" key="4">
    <source>
        <dbReference type="Proteomes" id="UP001152049"/>
    </source>
</evidence>
<sequence>MGFLSSLAALVALAGLSSADPNGFSSTKSAPDSPTKLDDCGCWPIYQAMLKCQKLKGSQADTRECVCIPNPDGWYPSMDGCRNCLSPGSLKDDFFDNVSRLVTQLFVSCTEVGGGVTSDGSSICASNAYREACVSLGTGGRKSWASFEVFEDHTKGNSTYVLDINEYGADKDESTSTKDTTAKATATTTATDFASTSETSTEEPSSAGSDTSDNVSGTEMGPASTPTVPSSAMELAGTRRVSGVISGVMIAIIARAVLF</sequence>
<organism evidence="3 4">
    <name type="scientific">Fusarium torreyae</name>
    <dbReference type="NCBI Taxonomy" id="1237075"/>
    <lineage>
        <taxon>Eukaryota</taxon>
        <taxon>Fungi</taxon>
        <taxon>Dikarya</taxon>
        <taxon>Ascomycota</taxon>
        <taxon>Pezizomycotina</taxon>
        <taxon>Sordariomycetes</taxon>
        <taxon>Hypocreomycetidae</taxon>
        <taxon>Hypocreales</taxon>
        <taxon>Nectriaceae</taxon>
        <taxon>Fusarium</taxon>
    </lineage>
</organism>
<gene>
    <name evidence="3" type="ORF">NW762_013122</name>
</gene>
<keyword evidence="2" id="KW-0732">Signal</keyword>
<feature type="compositionally biased region" description="Low complexity" evidence="1">
    <location>
        <begin position="189"/>
        <end position="207"/>
    </location>
</feature>
<protein>
    <recommendedName>
        <fullName evidence="5">Cell wall protein</fullName>
    </recommendedName>
</protein>
<comment type="caution">
    <text evidence="3">The sequence shown here is derived from an EMBL/GenBank/DDBJ whole genome shotgun (WGS) entry which is preliminary data.</text>
</comment>
<feature type="region of interest" description="Disordered" evidence="1">
    <location>
        <begin position="189"/>
        <end position="232"/>
    </location>
</feature>
<dbReference type="EMBL" id="JAOQAZ010000039">
    <property type="protein sequence ID" value="KAJ4247447.1"/>
    <property type="molecule type" value="Genomic_DNA"/>
</dbReference>
<evidence type="ECO:0000256" key="1">
    <source>
        <dbReference type="SAM" id="MobiDB-lite"/>
    </source>
</evidence>
<feature type="signal peptide" evidence="2">
    <location>
        <begin position="1"/>
        <end position="19"/>
    </location>
</feature>
<evidence type="ECO:0000313" key="3">
    <source>
        <dbReference type="EMBL" id="KAJ4247447.1"/>
    </source>
</evidence>